<gene>
    <name evidence="3" type="ORF">GCM10009754_53400</name>
</gene>
<proteinExistence type="predicted"/>
<sequence>MASGTKKTGTPKKVSKATRSTSVVSKKGPPWGTIVAVVGVVALLASVLIYYYVNTADKREQKSRDEAAAAFKPSQENPDPSLKIPGIVTAQYQGSVHLKPTERVAYDKTPPFGGPHDSYWATCTGIVYPNAVRTENMVHSLEHGAVWIAYNPQQVTGEAVNKLKARADGKQYTMMSPYPGLDKPISLQAWGHQLKVDSPDDERIDQFVAALRQNNNTYPETGASCDAMGPGAFDPSNPPPFDPTPPGKDAKPMDYKGSPDAQGEQQPGQMPGQQPGQPGQPGQPQVPTGPAAPPAAPPKTGG</sequence>
<dbReference type="RefSeq" id="WP_344424860.1">
    <property type="nucleotide sequence ID" value="NZ_BAAANN010000023.1"/>
</dbReference>
<dbReference type="EMBL" id="BAAANN010000023">
    <property type="protein sequence ID" value="GAA1972197.1"/>
    <property type="molecule type" value="Genomic_DNA"/>
</dbReference>
<accession>A0ABN2RNJ4</accession>
<keyword evidence="2" id="KW-1133">Transmembrane helix</keyword>
<dbReference type="Pfam" id="PF11303">
    <property type="entry name" value="DUF3105"/>
    <property type="match status" value="1"/>
</dbReference>
<dbReference type="Proteomes" id="UP001501116">
    <property type="component" value="Unassembled WGS sequence"/>
</dbReference>
<evidence type="ECO:0000313" key="3">
    <source>
        <dbReference type="EMBL" id="GAA1972197.1"/>
    </source>
</evidence>
<feature type="compositionally biased region" description="Low complexity" evidence="1">
    <location>
        <begin position="261"/>
        <end position="289"/>
    </location>
</feature>
<feature type="region of interest" description="Disordered" evidence="1">
    <location>
        <begin position="215"/>
        <end position="302"/>
    </location>
</feature>
<organism evidence="3 4">
    <name type="scientific">Amycolatopsis minnesotensis</name>
    <dbReference type="NCBI Taxonomy" id="337894"/>
    <lineage>
        <taxon>Bacteria</taxon>
        <taxon>Bacillati</taxon>
        <taxon>Actinomycetota</taxon>
        <taxon>Actinomycetes</taxon>
        <taxon>Pseudonocardiales</taxon>
        <taxon>Pseudonocardiaceae</taxon>
        <taxon>Amycolatopsis</taxon>
    </lineage>
</organism>
<protein>
    <submittedName>
        <fullName evidence="3">DUF3105 domain-containing protein</fullName>
    </submittedName>
</protein>
<feature type="compositionally biased region" description="Pro residues" evidence="1">
    <location>
        <begin position="290"/>
        <end position="302"/>
    </location>
</feature>
<feature type="compositionally biased region" description="Pro residues" evidence="1">
    <location>
        <begin position="236"/>
        <end position="246"/>
    </location>
</feature>
<feature type="region of interest" description="Disordered" evidence="1">
    <location>
        <begin position="1"/>
        <end position="26"/>
    </location>
</feature>
<evidence type="ECO:0000256" key="2">
    <source>
        <dbReference type="SAM" id="Phobius"/>
    </source>
</evidence>
<keyword evidence="2" id="KW-0472">Membrane</keyword>
<evidence type="ECO:0000313" key="4">
    <source>
        <dbReference type="Proteomes" id="UP001501116"/>
    </source>
</evidence>
<keyword evidence="2" id="KW-0812">Transmembrane</keyword>
<dbReference type="InterPro" id="IPR021454">
    <property type="entry name" value="DUF3105"/>
</dbReference>
<evidence type="ECO:0000256" key="1">
    <source>
        <dbReference type="SAM" id="MobiDB-lite"/>
    </source>
</evidence>
<name>A0ABN2RNJ4_9PSEU</name>
<feature type="transmembrane region" description="Helical" evidence="2">
    <location>
        <begin position="31"/>
        <end position="53"/>
    </location>
</feature>
<keyword evidence="4" id="KW-1185">Reference proteome</keyword>
<reference evidence="3 4" key="1">
    <citation type="journal article" date="2019" name="Int. J. Syst. Evol. Microbiol.">
        <title>The Global Catalogue of Microorganisms (GCM) 10K type strain sequencing project: providing services to taxonomists for standard genome sequencing and annotation.</title>
        <authorList>
            <consortium name="The Broad Institute Genomics Platform"/>
            <consortium name="The Broad Institute Genome Sequencing Center for Infectious Disease"/>
            <person name="Wu L."/>
            <person name="Ma J."/>
        </authorList>
    </citation>
    <scope>NUCLEOTIDE SEQUENCE [LARGE SCALE GENOMIC DNA]</scope>
    <source>
        <strain evidence="3 4">JCM 14545</strain>
    </source>
</reference>
<comment type="caution">
    <text evidence="3">The sequence shown here is derived from an EMBL/GenBank/DDBJ whole genome shotgun (WGS) entry which is preliminary data.</text>
</comment>